<reference evidence="1 2" key="1">
    <citation type="journal article" date="2021" name="Hortic Res">
        <title>The domestication of Cucurbita argyrosperma as revealed by the genome of its wild relative.</title>
        <authorList>
            <person name="Barrera-Redondo J."/>
            <person name="Sanchez-de la Vega G."/>
            <person name="Aguirre-Liguori J.A."/>
            <person name="Castellanos-Morales G."/>
            <person name="Gutierrez-Guerrero Y.T."/>
            <person name="Aguirre-Dugua X."/>
            <person name="Aguirre-Planter E."/>
            <person name="Tenaillon M.I."/>
            <person name="Lira-Saade R."/>
            <person name="Eguiarte L.E."/>
        </authorList>
    </citation>
    <scope>NUCLEOTIDE SEQUENCE [LARGE SCALE GENOMIC DNA]</scope>
    <source>
        <strain evidence="1">JBR-2021</strain>
    </source>
</reference>
<name>A0AAV6MQ07_9ROSI</name>
<comment type="caution">
    <text evidence="1">The sequence shown here is derived from an EMBL/GenBank/DDBJ whole genome shotgun (WGS) entry which is preliminary data.</text>
</comment>
<protein>
    <submittedName>
        <fullName evidence="1">Uncharacterized protein</fullName>
    </submittedName>
</protein>
<evidence type="ECO:0000313" key="1">
    <source>
        <dbReference type="EMBL" id="KAG6585160.1"/>
    </source>
</evidence>
<proteinExistence type="predicted"/>
<dbReference type="Proteomes" id="UP000685013">
    <property type="component" value="Chromosome 12"/>
</dbReference>
<organism evidence="1 2">
    <name type="scientific">Cucurbita argyrosperma subsp. sororia</name>
    <dbReference type="NCBI Taxonomy" id="37648"/>
    <lineage>
        <taxon>Eukaryota</taxon>
        <taxon>Viridiplantae</taxon>
        <taxon>Streptophyta</taxon>
        <taxon>Embryophyta</taxon>
        <taxon>Tracheophyta</taxon>
        <taxon>Spermatophyta</taxon>
        <taxon>Magnoliopsida</taxon>
        <taxon>eudicotyledons</taxon>
        <taxon>Gunneridae</taxon>
        <taxon>Pentapetalae</taxon>
        <taxon>rosids</taxon>
        <taxon>fabids</taxon>
        <taxon>Cucurbitales</taxon>
        <taxon>Cucurbitaceae</taxon>
        <taxon>Cucurbiteae</taxon>
        <taxon>Cucurbita</taxon>
    </lineage>
</organism>
<evidence type="ECO:0000313" key="2">
    <source>
        <dbReference type="Proteomes" id="UP000685013"/>
    </source>
</evidence>
<accession>A0AAV6MQ07</accession>
<dbReference type="AlphaFoldDB" id="A0AAV6MQ07"/>
<feature type="non-terminal residue" evidence="1">
    <location>
        <position position="1"/>
    </location>
</feature>
<gene>
    <name evidence="1" type="ORF">SDJN03_17893</name>
</gene>
<dbReference type="EMBL" id="JAGKQH010000012">
    <property type="protein sequence ID" value="KAG6585160.1"/>
    <property type="molecule type" value="Genomic_DNA"/>
</dbReference>
<keyword evidence="2" id="KW-1185">Reference proteome</keyword>
<sequence>MAFASLSSANFFGKTEMHLLRPTMHTLSSSQVCHHPLKKLHSAGRTSSYYYLFDMNLFLVLMARGGIECHYQKGNLATFDIKHGIDWKRCGLTLDYAINQKKPYIIEVGIQSFCIHIVVHYYHKAGSRGHAVGAEDAV</sequence>